<dbReference type="RefSeq" id="WP_166032274.1">
    <property type="nucleotide sequence ID" value="NZ_CP048877.1"/>
</dbReference>
<dbReference type="InterPro" id="IPR036890">
    <property type="entry name" value="HATPase_C_sf"/>
</dbReference>
<dbReference type="CDD" id="cd00156">
    <property type="entry name" value="REC"/>
    <property type="match status" value="1"/>
</dbReference>
<dbReference type="InterPro" id="IPR004358">
    <property type="entry name" value="Sig_transdc_His_kin-like_C"/>
</dbReference>
<dbReference type="Pfam" id="PF00072">
    <property type="entry name" value="Response_reg"/>
    <property type="match status" value="1"/>
</dbReference>
<evidence type="ECO:0000256" key="1">
    <source>
        <dbReference type="ARBA" id="ARBA00000085"/>
    </source>
</evidence>
<dbReference type="InterPro" id="IPR001789">
    <property type="entry name" value="Sig_transdc_resp-reg_receiver"/>
</dbReference>
<dbReference type="PROSITE" id="PS50109">
    <property type="entry name" value="HIS_KIN"/>
    <property type="match status" value="1"/>
</dbReference>
<comment type="catalytic activity">
    <reaction evidence="1">
        <text>ATP + protein L-histidine = ADP + protein N-phospho-L-histidine.</text>
        <dbReference type="EC" id="2.7.13.3"/>
    </reaction>
</comment>
<dbReference type="Gene3D" id="1.10.287.130">
    <property type="match status" value="1"/>
</dbReference>
<dbReference type="SUPFAM" id="SSF47384">
    <property type="entry name" value="Homodimeric domain of signal transducing histidine kinase"/>
    <property type="match status" value="1"/>
</dbReference>
<gene>
    <name evidence="3" type="ORF">G4V39_07160</name>
</gene>
<dbReference type="InterPro" id="IPR003594">
    <property type="entry name" value="HATPase_dom"/>
</dbReference>
<dbReference type="Gene3D" id="3.30.565.10">
    <property type="entry name" value="Histidine kinase-like ATPase, C-terminal domain"/>
    <property type="match status" value="1"/>
</dbReference>
<evidence type="ECO:0000256" key="2">
    <source>
        <dbReference type="ARBA" id="ARBA00012438"/>
    </source>
</evidence>
<dbReference type="InterPro" id="IPR000014">
    <property type="entry name" value="PAS"/>
</dbReference>
<dbReference type="PRINTS" id="PR00344">
    <property type="entry name" value="BCTRLSENSOR"/>
</dbReference>
<protein>
    <recommendedName>
        <fullName evidence="2">histidine kinase</fullName>
        <ecNumber evidence="2">2.7.13.3</ecNumber>
    </recommendedName>
</protein>
<dbReference type="Gene3D" id="3.30.450.20">
    <property type="entry name" value="PAS domain"/>
    <property type="match status" value="1"/>
</dbReference>
<dbReference type="Proteomes" id="UP000502179">
    <property type="component" value="Chromosome"/>
</dbReference>
<keyword evidence="4" id="KW-1185">Reference proteome</keyword>
<dbReference type="SUPFAM" id="SSF55874">
    <property type="entry name" value="ATPase domain of HSP90 chaperone/DNA topoisomerase II/histidine kinase"/>
    <property type="match status" value="1"/>
</dbReference>
<reference evidence="3 4" key="1">
    <citation type="submission" date="2020-02" db="EMBL/GenBank/DDBJ databases">
        <title>Genome analysis of Thermosulfuriphilus ammonigenes ST65T, an anaerobic thermophilic chemolithoautotrophic bacterium isolated from a deep-sea hydrothermal vent.</title>
        <authorList>
            <person name="Slobodkina G."/>
            <person name="Allioux M."/>
            <person name="Merkel A."/>
            <person name="Alain K."/>
            <person name="Jebbar M."/>
            <person name="Slobodkin A."/>
        </authorList>
    </citation>
    <scope>NUCLEOTIDE SEQUENCE [LARGE SCALE GENOMIC DNA]</scope>
    <source>
        <strain evidence="3 4">ST65</strain>
    </source>
</reference>
<name>A0A6G7PWU6_9BACT</name>
<dbReference type="GO" id="GO:0000155">
    <property type="term" value="F:phosphorelay sensor kinase activity"/>
    <property type="evidence" value="ECO:0007669"/>
    <property type="project" value="InterPro"/>
</dbReference>
<accession>A0A6G7PWU6</accession>
<dbReference type="CDD" id="cd00130">
    <property type="entry name" value="PAS"/>
    <property type="match status" value="1"/>
</dbReference>
<dbReference type="InterPro" id="IPR005467">
    <property type="entry name" value="His_kinase_dom"/>
</dbReference>
<dbReference type="AlphaFoldDB" id="A0A6G7PWU6"/>
<dbReference type="InterPro" id="IPR035965">
    <property type="entry name" value="PAS-like_dom_sf"/>
</dbReference>
<proteinExistence type="predicted"/>
<dbReference type="SMART" id="SM00448">
    <property type="entry name" value="REC"/>
    <property type="match status" value="1"/>
</dbReference>
<organism evidence="3 4">
    <name type="scientific">Thermosulfuriphilus ammonigenes</name>
    <dbReference type="NCBI Taxonomy" id="1936021"/>
    <lineage>
        <taxon>Bacteria</taxon>
        <taxon>Pseudomonadati</taxon>
        <taxon>Thermodesulfobacteriota</taxon>
        <taxon>Thermodesulfobacteria</taxon>
        <taxon>Thermodesulfobacteriales</taxon>
        <taxon>Thermodesulfobacteriaceae</taxon>
        <taxon>Thermosulfuriphilus</taxon>
    </lineage>
</organism>
<dbReference type="PANTHER" id="PTHR43065">
    <property type="entry name" value="SENSOR HISTIDINE KINASE"/>
    <property type="match status" value="1"/>
</dbReference>
<dbReference type="EC" id="2.7.13.3" evidence="2"/>
<dbReference type="SUPFAM" id="SSF55785">
    <property type="entry name" value="PYP-like sensor domain (PAS domain)"/>
    <property type="match status" value="1"/>
</dbReference>
<dbReference type="InterPro" id="IPR036097">
    <property type="entry name" value="HisK_dim/P_sf"/>
</dbReference>
<dbReference type="PROSITE" id="PS50110">
    <property type="entry name" value="RESPONSE_REGULATORY"/>
    <property type="match status" value="1"/>
</dbReference>
<dbReference type="Pfam" id="PF02518">
    <property type="entry name" value="HATPase_c"/>
    <property type="match status" value="1"/>
</dbReference>
<dbReference type="PANTHER" id="PTHR43065:SF42">
    <property type="entry name" value="TWO-COMPONENT SENSOR PPRA"/>
    <property type="match status" value="1"/>
</dbReference>
<dbReference type="Gene3D" id="3.40.50.2300">
    <property type="match status" value="1"/>
</dbReference>
<dbReference type="InterPro" id="IPR011006">
    <property type="entry name" value="CheY-like_superfamily"/>
</dbReference>
<sequence length="476" mass="53357">MKTNPCSGICNLFRSLPDIIIGIDRKRRILFANEKAEALYGPPEDRPCYQYLFGLEEVCHFCPLEEALEKGPVRLEINLNEGYFDVWLYPADYQGQKIAVCVLRDISRLKEMEAQLRRAQKMEAVARLAGGIAHNFNNLLMAAMGQIEMALSELPSGKVSQRLEKVLDRLGQGVELTSKLLTLGQGQVLEPRPGDLNQGLRRTLDLIQSLLGEDIILKAELTNDLPAVLYDPTALEQIILNLVINAQDAMPEGGQLTIRTFQDGSEVILEVSDTGSGIPPELQERIFEPFFTTKEENKGTGLGLSMVYSLIKALKGDIEVQSQPHKGTTFRLRFPVRVEHSRPRMRPRVLIAEDDELIREILREALVRQGLEVDTAADGQEALERLRHSRADYRILIFDLVMPKISGLRLIEEALVRFPQATIVAMSGYNHGADLSRLGDRVHFLQKPFRLEEILSLICPRPTSSVKEASQGLSGQ</sequence>
<evidence type="ECO:0000313" key="4">
    <source>
        <dbReference type="Proteomes" id="UP000502179"/>
    </source>
</evidence>
<dbReference type="EMBL" id="CP048877">
    <property type="protein sequence ID" value="QIJ72057.1"/>
    <property type="molecule type" value="Genomic_DNA"/>
</dbReference>
<dbReference type="SMART" id="SM00387">
    <property type="entry name" value="HATPase_c"/>
    <property type="match status" value="1"/>
</dbReference>
<dbReference type="KEGG" id="tav:G4V39_07160"/>
<evidence type="ECO:0000313" key="3">
    <source>
        <dbReference type="EMBL" id="QIJ72057.1"/>
    </source>
</evidence>
<dbReference type="SUPFAM" id="SSF52172">
    <property type="entry name" value="CheY-like"/>
    <property type="match status" value="1"/>
</dbReference>